<organism evidence="3 4">
    <name type="scientific">Teichococcus aestuarii</name>
    <dbReference type="NCBI Taxonomy" id="568898"/>
    <lineage>
        <taxon>Bacteria</taxon>
        <taxon>Pseudomonadati</taxon>
        <taxon>Pseudomonadota</taxon>
        <taxon>Alphaproteobacteria</taxon>
        <taxon>Acetobacterales</taxon>
        <taxon>Roseomonadaceae</taxon>
        <taxon>Roseomonas</taxon>
    </lineage>
</organism>
<evidence type="ECO:0000313" key="4">
    <source>
        <dbReference type="Proteomes" id="UP000245048"/>
    </source>
</evidence>
<dbReference type="OrthoDB" id="9799456at2"/>
<feature type="compositionally biased region" description="Basic and acidic residues" evidence="1">
    <location>
        <begin position="1"/>
        <end position="16"/>
    </location>
</feature>
<gene>
    <name evidence="3" type="ORF">CR165_00280</name>
</gene>
<dbReference type="InterPro" id="IPR009325">
    <property type="entry name" value="DUF983"/>
</dbReference>
<evidence type="ECO:0000313" key="3">
    <source>
        <dbReference type="EMBL" id="PWC30392.1"/>
    </source>
</evidence>
<keyword evidence="4" id="KW-1185">Reference proteome</keyword>
<evidence type="ECO:0000256" key="2">
    <source>
        <dbReference type="SAM" id="Phobius"/>
    </source>
</evidence>
<keyword evidence="2" id="KW-0812">Transmembrane</keyword>
<keyword evidence="2" id="KW-0472">Membrane</keyword>
<dbReference type="Pfam" id="PF06170">
    <property type="entry name" value="DUF983"/>
    <property type="match status" value="1"/>
</dbReference>
<feature type="transmembrane region" description="Helical" evidence="2">
    <location>
        <begin position="75"/>
        <end position="92"/>
    </location>
</feature>
<feature type="transmembrane region" description="Helical" evidence="2">
    <location>
        <begin position="104"/>
        <end position="122"/>
    </location>
</feature>
<evidence type="ECO:0000256" key="1">
    <source>
        <dbReference type="SAM" id="MobiDB-lite"/>
    </source>
</evidence>
<evidence type="ECO:0008006" key="5">
    <source>
        <dbReference type="Google" id="ProtNLM"/>
    </source>
</evidence>
<proteinExistence type="predicted"/>
<dbReference type="Proteomes" id="UP000245048">
    <property type="component" value="Unassembled WGS sequence"/>
</dbReference>
<accession>A0A2U1V900</accession>
<protein>
    <recommendedName>
        <fullName evidence="5">DUF983 domain-containing protein</fullName>
    </recommendedName>
</protein>
<feature type="region of interest" description="Disordered" evidence="1">
    <location>
        <begin position="1"/>
        <end position="21"/>
    </location>
</feature>
<keyword evidence="2" id="KW-1133">Transmembrane helix</keyword>
<name>A0A2U1V900_9PROT</name>
<reference evidence="4" key="1">
    <citation type="submission" date="2017-10" db="EMBL/GenBank/DDBJ databases">
        <authorList>
            <person name="Toshchakov S.V."/>
            <person name="Goeva M.A."/>
        </authorList>
    </citation>
    <scope>NUCLEOTIDE SEQUENCE [LARGE SCALE GENOMIC DNA]</scope>
    <source>
        <strain evidence="4">JR1/69-1-13</strain>
    </source>
</reference>
<sequence length="166" mass="18424">MPMDRPPERWEPDRAASTDTVPLPPLTTMLKRGALNRCPFCGEGKVFRGYLTVVPECSHCGAELGRLRADDAPPYFTIFIVGHLFVPVVFWVEKAYEPPMWLHMALWLPLFTIASMLTLRPVKGAVVGWMLRLGLTGNEGDAPVVRRRDGTAKPVVVNPSVQRGDG</sequence>
<comment type="caution">
    <text evidence="3">The sequence shown here is derived from an EMBL/GenBank/DDBJ whole genome shotgun (WGS) entry which is preliminary data.</text>
</comment>
<dbReference type="EMBL" id="PDOA01000001">
    <property type="protein sequence ID" value="PWC30392.1"/>
    <property type="molecule type" value="Genomic_DNA"/>
</dbReference>
<dbReference type="AlphaFoldDB" id="A0A2U1V900"/>